<name>A0ABR3GIW5_9PEZI</name>
<evidence type="ECO:0000259" key="2">
    <source>
        <dbReference type="Pfam" id="PF09949"/>
    </source>
</evidence>
<proteinExistence type="predicted"/>
<protein>
    <recommendedName>
        <fullName evidence="2">Phosphatidate phosphatase APP1 catalytic domain-containing protein</fullName>
    </recommendedName>
</protein>
<dbReference type="PANTHER" id="PTHR28208:SF2">
    <property type="entry name" value="PHOSPHATIDATE PHOSPHATASE APP1 CATALYTIC DOMAIN-CONTAINING PROTEIN"/>
    <property type="match status" value="1"/>
</dbReference>
<evidence type="ECO:0000313" key="3">
    <source>
        <dbReference type="EMBL" id="KAL0635821.1"/>
    </source>
</evidence>
<keyword evidence="4" id="KW-1185">Reference proteome</keyword>
<comment type="caution">
    <text evidence="3">The sequence shown here is derived from an EMBL/GenBank/DDBJ whole genome shotgun (WGS) entry which is preliminary data.</text>
</comment>
<evidence type="ECO:0000313" key="4">
    <source>
        <dbReference type="Proteomes" id="UP001447188"/>
    </source>
</evidence>
<reference evidence="3 4" key="1">
    <citation type="submission" date="2024-02" db="EMBL/GenBank/DDBJ databases">
        <title>Discinaceae phylogenomics.</title>
        <authorList>
            <person name="Dirks A.C."/>
            <person name="James T.Y."/>
        </authorList>
    </citation>
    <scope>NUCLEOTIDE SEQUENCE [LARGE SCALE GENOMIC DNA]</scope>
    <source>
        <strain evidence="3 4">ACD0624</strain>
    </source>
</reference>
<evidence type="ECO:0000256" key="1">
    <source>
        <dbReference type="SAM" id="SignalP"/>
    </source>
</evidence>
<feature type="domain" description="Phosphatidate phosphatase APP1 catalytic" evidence="2">
    <location>
        <begin position="256"/>
        <end position="403"/>
    </location>
</feature>
<sequence>MSAALLLSLLLLFPCAILGAPIDPPSDLVVRDYPSALATRDIVQTFTDSVSNLADGVSKDDIAQGILPDFFRNIPGADKIKSQLGLSDAQIAALPLEFLNIPGYANYTSQGWNIHIHGLAYKQPLSNKNIVSNKTIDDAANKFLPDLDISQLQPHEQDNARNLTSAILSLPQEHVQLVFTLDVAADQGVVSGWSGKLVWPKLTDSRGEIGGFVQLPAGPIDLPAGNSTKQITKLNIHTNGTDTGNSTGYLVPNQGVTIISDIDDILRITKIYQPKEGLLNTFARDMIPWLNMPDIYAAWSRQHPDSPYHFHYLTTTPEQATRVYMQFIYSTYPAGSFDTRPLNFTTVDQTFAVRKSLLTQVIQTFPQRKFVLVGDTSNNDAMHDYPGLVATFPGQIACILIRNTTTTDSGDKFPYDTSGFQSLKQEQYMFFTTPDDLMGLDFGNGDCRNNSAVTGTVTFGWQGLPFGLGKKSNAVETRGAWSAVWVSAAAMAIAVLV</sequence>
<accession>A0ABR3GIW5</accession>
<gene>
    <name evidence="3" type="ORF">Q9L58_005255</name>
</gene>
<organism evidence="3 4">
    <name type="scientific">Discina gigas</name>
    <dbReference type="NCBI Taxonomy" id="1032678"/>
    <lineage>
        <taxon>Eukaryota</taxon>
        <taxon>Fungi</taxon>
        <taxon>Dikarya</taxon>
        <taxon>Ascomycota</taxon>
        <taxon>Pezizomycotina</taxon>
        <taxon>Pezizomycetes</taxon>
        <taxon>Pezizales</taxon>
        <taxon>Discinaceae</taxon>
        <taxon>Discina</taxon>
    </lineage>
</organism>
<dbReference type="PANTHER" id="PTHR28208">
    <property type="entry name" value="PHOSPHATIDATE PHOSPHATASE APP1"/>
    <property type="match status" value="1"/>
</dbReference>
<dbReference type="InterPro" id="IPR052935">
    <property type="entry name" value="Mg2+_PAP"/>
</dbReference>
<dbReference type="Pfam" id="PF09949">
    <property type="entry name" value="APP1_cat"/>
    <property type="match status" value="1"/>
</dbReference>
<dbReference type="EMBL" id="JBBBZM010000062">
    <property type="protein sequence ID" value="KAL0635821.1"/>
    <property type="molecule type" value="Genomic_DNA"/>
</dbReference>
<feature type="signal peptide" evidence="1">
    <location>
        <begin position="1"/>
        <end position="19"/>
    </location>
</feature>
<dbReference type="Proteomes" id="UP001447188">
    <property type="component" value="Unassembled WGS sequence"/>
</dbReference>
<dbReference type="InterPro" id="IPR019236">
    <property type="entry name" value="APP1_cat"/>
</dbReference>
<feature type="chain" id="PRO_5046460228" description="Phosphatidate phosphatase APP1 catalytic domain-containing protein" evidence="1">
    <location>
        <begin position="20"/>
        <end position="497"/>
    </location>
</feature>
<keyword evidence="1" id="KW-0732">Signal</keyword>